<feature type="non-terminal residue" evidence="6">
    <location>
        <position position="773"/>
    </location>
</feature>
<dbReference type="PANTHER" id="PTHR34524:SF6">
    <property type="entry name" value="CALCYPHOSINE LIKE"/>
    <property type="match status" value="1"/>
</dbReference>
<feature type="domain" description="EF-hand" evidence="5">
    <location>
        <begin position="554"/>
        <end position="589"/>
    </location>
</feature>
<gene>
    <name evidence="6" type="ORF">TeGR_g5369</name>
</gene>
<comment type="caution">
    <text evidence="6">The sequence shown here is derived from an EMBL/GenBank/DDBJ whole genome shotgun (WGS) entry which is preliminary data.</text>
</comment>
<dbReference type="PROSITE" id="PS50222">
    <property type="entry name" value="EF_HAND_2"/>
    <property type="match status" value="4"/>
</dbReference>
<dbReference type="CDD" id="cd00051">
    <property type="entry name" value="EFh"/>
    <property type="match status" value="1"/>
</dbReference>
<keyword evidence="1" id="KW-0479">Metal-binding</keyword>
<dbReference type="InterPro" id="IPR011992">
    <property type="entry name" value="EF-hand-dom_pair"/>
</dbReference>
<dbReference type="Pfam" id="PF13833">
    <property type="entry name" value="EF-hand_8"/>
    <property type="match status" value="4"/>
</dbReference>
<feature type="domain" description="EF-hand" evidence="5">
    <location>
        <begin position="684"/>
        <end position="719"/>
    </location>
</feature>
<dbReference type="InterPro" id="IPR018247">
    <property type="entry name" value="EF_Hand_1_Ca_BS"/>
</dbReference>
<keyword evidence="2" id="KW-0677">Repeat</keyword>
<dbReference type="EMBL" id="BRYB01003766">
    <property type="protein sequence ID" value="GMI20275.1"/>
    <property type="molecule type" value="Genomic_DNA"/>
</dbReference>
<evidence type="ECO:0000256" key="2">
    <source>
        <dbReference type="ARBA" id="ARBA00022737"/>
    </source>
</evidence>
<keyword evidence="7" id="KW-1185">Reference proteome</keyword>
<proteinExistence type="predicted"/>
<evidence type="ECO:0000313" key="7">
    <source>
        <dbReference type="Proteomes" id="UP001165060"/>
    </source>
</evidence>
<sequence length="773" mass="87391">MRKSMLTLVLENKADASTNPTNMQRQYNEGRDAAAAAAAKTSFTSPDQSAVVFDAFTNNWRCNPPSPRTISNTSAFAISLSSLISAKNYNEESLTRLLSRRAPLTRQQLYHGLQDAFPSSRVTPPAVSMVCKHFSPLDYDEVVPKELFSKLLHFAGTLAPREAPDPSKRASRTKELFAKLQASPTKLAPHDAHGRRSPSPTQDQVHVPFLSPVTKKKRVNHRLAIQRQDFDSVNSMLKEKIQIDRDEQARTDAMEKLKWAARSFTGGTLSNFKGSDMTKDEFSRQLMRTFSIKLSVAELDAILEIFDLDGDGKISCAEFLSLFFRIRRGEEAAARGAQRERDFKKKQGEEKREKLKQEKYERECADAVAKWAPEDLQIAVEQIANVAADGNFGDLVGFQCNGMDPMQFREQLWRTFDLTFTKEELGALVDTFDADGDGTVDGSEFVSLFFRLQKKERGWRLDQKRMLDVKKKAQDAANKISEIRKEEGHNQTLIDVNFDETDLQDALTKIKQASHAVSSRTGCGPSVMSAFVDGPPMPPHIFKANLARFLGVFLTPKQLGALMNHFDDDGDGTVDGTEFINEIYQLWGEYESAKLAKIAAFQKEVRDTHEDAVREKEMRAEELRTSLKLCEFTAEDQLSAMIKLRDGAYMYDPRVNISLDAFHGAPLTPKQFKELLKRVLRIECNTREVSALIDHFDDDQDGTVSGNEFISAFFEVRRDEQHKRVKENQEKTAARRARLDKMKQGREIGLTSDEELLVPFDTQDLRKGLAKIK</sequence>
<evidence type="ECO:0000256" key="3">
    <source>
        <dbReference type="ARBA" id="ARBA00022837"/>
    </source>
</evidence>
<reference evidence="6 7" key="1">
    <citation type="journal article" date="2023" name="Commun. Biol.">
        <title>Genome analysis of Parmales, the sister group of diatoms, reveals the evolutionary specialization of diatoms from phago-mixotrophs to photoautotrophs.</title>
        <authorList>
            <person name="Ban H."/>
            <person name="Sato S."/>
            <person name="Yoshikawa S."/>
            <person name="Yamada K."/>
            <person name="Nakamura Y."/>
            <person name="Ichinomiya M."/>
            <person name="Sato N."/>
            <person name="Blanc-Mathieu R."/>
            <person name="Endo H."/>
            <person name="Kuwata A."/>
            <person name="Ogata H."/>
        </authorList>
    </citation>
    <scope>NUCLEOTIDE SEQUENCE [LARGE SCALE GENOMIC DNA]</scope>
</reference>
<feature type="domain" description="EF-hand" evidence="5">
    <location>
        <begin position="420"/>
        <end position="455"/>
    </location>
</feature>
<dbReference type="PROSITE" id="PS00018">
    <property type="entry name" value="EF_HAND_1"/>
    <property type="match status" value="4"/>
</dbReference>
<dbReference type="InterPro" id="IPR051581">
    <property type="entry name" value="Ca-bind"/>
</dbReference>
<dbReference type="Proteomes" id="UP001165060">
    <property type="component" value="Unassembled WGS sequence"/>
</dbReference>
<keyword evidence="3" id="KW-0106">Calcium</keyword>
<dbReference type="SMART" id="SM00054">
    <property type="entry name" value="EFh"/>
    <property type="match status" value="4"/>
</dbReference>
<dbReference type="InterPro" id="IPR002048">
    <property type="entry name" value="EF_hand_dom"/>
</dbReference>
<feature type="region of interest" description="Disordered" evidence="4">
    <location>
        <begin position="181"/>
        <end position="205"/>
    </location>
</feature>
<protein>
    <recommendedName>
        <fullName evidence="5">EF-hand domain-containing protein</fullName>
    </recommendedName>
</protein>
<evidence type="ECO:0000259" key="5">
    <source>
        <dbReference type="PROSITE" id="PS50222"/>
    </source>
</evidence>
<dbReference type="SUPFAM" id="SSF47473">
    <property type="entry name" value="EF-hand"/>
    <property type="match status" value="2"/>
</dbReference>
<accession>A0ABQ6M622</accession>
<evidence type="ECO:0000256" key="1">
    <source>
        <dbReference type="ARBA" id="ARBA00022723"/>
    </source>
</evidence>
<evidence type="ECO:0000256" key="4">
    <source>
        <dbReference type="SAM" id="MobiDB-lite"/>
    </source>
</evidence>
<dbReference type="Gene3D" id="1.10.238.10">
    <property type="entry name" value="EF-hand"/>
    <property type="match status" value="4"/>
</dbReference>
<feature type="domain" description="EF-hand" evidence="5">
    <location>
        <begin position="294"/>
        <end position="329"/>
    </location>
</feature>
<name>A0ABQ6M622_9STRA</name>
<evidence type="ECO:0000313" key="6">
    <source>
        <dbReference type="EMBL" id="GMI20275.1"/>
    </source>
</evidence>
<dbReference type="PANTHER" id="PTHR34524">
    <property type="entry name" value="CALCYPHOSIN"/>
    <property type="match status" value="1"/>
</dbReference>
<organism evidence="6 7">
    <name type="scientific">Tetraparma gracilis</name>
    <dbReference type="NCBI Taxonomy" id="2962635"/>
    <lineage>
        <taxon>Eukaryota</taxon>
        <taxon>Sar</taxon>
        <taxon>Stramenopiles</taxon>
        <taxon>Ochrophyta</taxon>
        <taxon>Bolidophyceae</taxon>
        <taxon>Parmales</taxon>
        <taxon>Triparmaceae</taxon>
        <taxon>Tetraparma</taxon>
    </lineage>
</organism>